<dbReference type="PATRIC" id="fig|1230454.4.peg.1820"/>
<dbReference type="RefSeq" id="WP_008000503.1">
    <property type="nucleotide sequence ID" value="NZ_AOJI01000022.1"/>
</dbReference>
<evidence type="ECO:0000313" key="2">
    <source>
        <dbReference type="Proteomes" id="UP000011575"/>
    </source>
</evidence>
<dbReference type="STRING" id="1230454.C461_08999"/>
<dbReference type="OrthoDB" id="331156at2157"/>
<dbReference type="PROSITE" id="PS51257">
    <property type="entry name" value="PROKAR_LIPOPROTEIN"/>
    <property type="match status" value="1"/>
</dbReference>
<keyword evidence="2" id="KW-1185">Reference proteome</keyword>
<protein>
    <recommendedName>
        <fullName evidence="3">Transcription factor zinc-finger domain-containing protein</fullName>
    </recommendedName>
</protein>
<proteinExistence type="predicted"/>
<dbReference type="EMBL" id="AOJI01000022">
    <property type="protein sequence ID" value="EMA67853.1"/>
    <property type="molecule type" value="Genomic_DNA"/>
</dbReference>
<organism evidence="1 2">
    <name type="scientific">Halorubrum aidingense JCM 13560</name>
    <dbReference type="NCBI Taxonomy" id="1230454"/>
    <lineage>
        <taxon>Archaea</taxon>
        <taxon>Methanobacteriati</taxon>
        <taxon>Methanobacteriota</taxon>
        <taxon>Stenosarchaea group</taxon>
        <taxon>Halobacteria</taxon>
        <taxon>Halobacteriales</taxon>
        <taxon>Haloferacaceae</taxon>
        <taxon>Halorubrum</taxon>
    </lineage>
</organism>
<reference evidence="1 2" key="1">
    <citation type="journal article" date="2014" name="PLoS Genet.">
        <title>Phylogenetically driven sequencing of extremely halophilic archaea reveals strategies for static and dynamic osmo-response.</title>
        <authorList>
            <person name="Becker E.A."/>
            <person name="Seitzer P.M."/>
            <person name="Tritt A."/>
            <person name="Larsen D."/>
            <person name="Krusor M."/>
            <person name="Yao A.I."/>
            <person name="Wu D."/>
            <person name="Madern D."/>
            <person name="Eisen J.A."/>
            <person name="Darling A.E."/>
            <person name="Facciotti M.T."/>
        </authorList>
    </citation>
    <scope>NUCLEOTIDE SEQUENCE [LARGE SCALE GENOMIC DNA]</scope>
    <source>
        <strain evidence="1 2">JCM 13560</strain>
    </source>
</reference>
<gene>
    <name evidence="1" type="ORF">C461_08999</name>
</gene>
<accession>M0PD94</accession>
<sequence length="59" mass="6198">MSSECPRCGAPLSTFALAGATAVACDDCGYAGVEADHSGEPRLVESWEDAIARFHTDHD</sequence>
<dbReference type="AlphaFoldDB" id="M0PD94"/>
<name>M0PD94_9EURY</name>
<evidence type="ECO:0000313" key="1">
    <source>
        <dbReference type="EMBL" id="EMA67853.1"/>
    </source>
</evidence>
<evidence type="ECO:0008006" key="3">
    <source>
        <dbReference type="Google" id="ProtNLM"/>
    </source>
</evidence>
<dbReference type="Proteomes" id="UP000011575">
    <property type="component" value="Unassembled WGS sequence"/>
</dbReference>
<comment type="caution">
    <text evidence="1">The sequence shown here is derived from an EMBL/GenBank/DDBJ whole genome shotgun (WGS) entry which is preliminary data.</text>
</comment>